<evidence type="ECO:0008006" key="5">
    <source>
        <dbReference type="Google" id="ProtNLM"/>
    </source>
</evidence>
<dbReference type="Gene3D" id="3.40.50.300">
    <property type="entry name" value="P-loop containing nucleotide triphosphate hydrolases"/>
    <property type="match status" value="1"/>
</dbReference>
<proteinExistence type="predicted"/>
<evidence type="ECO:0000313" key="4">
    <source>
        <dbReference type="Proteomes" id="UP001140091"/>
    </source>
</evidence>
<dbReference type="Proteomes" id="UP001140091">
    <property type="component" value="Unassembled WGS sequence"/>
</dbReference>
<keyword evidence="1" id="KW-0175">Coiled coil</keyword>
<sequence length="871" mass="97001">MSTRARSQRSTSSSINNKLRKPPPPRVKIPEPVHWLFRTNIPRKRQSYIAASPRRRNFFGMGEVVGVLTNPASTVRSLTESKRLLDEARQELQETRERSQIRPTHTFSRLPGFFPRKHEQQAIQRALEGEPSFTVLFGAPSVGKTALLREILSHPRYHVLHFDLRIAGFADIESLYTSLSIQMEGYFEELARKGGWYEEDSAEPVKLSDSEIQADGWDTFEAEALAFKHERINIQRRAGGPDGESLKYEVRPSDIARLMELFQSSLLRYREFVPGSSSNKAKHRRQASEDTVVAGSGSQSGSSRKRWFLSSRRHERYVSPEPEHDKPNDAIEEERRKKRVKRVPVLFFDEAHKLPHLIPSSQTMQTLLDSTLVLTKQDRLCHVVHATSDPFYQGWLSRVGVLWYCKLISIGDMSKSEMRAYFRERVQPRLADIPPNVRRPDFETLYDAFGGKVAHWYDFITDYVNSGGTLTIKQCSHFLQAHALLNLHIIHSSQAPGGGFEGTSGGAATASGSIHNTANMSTEANRASPETFLHPSIGAAGFRMYQATSANGTQQNLNHAAMMHMGMGNTVSPLIASFTPYEGVGTAPDFSPMQLLKIMSRLTSGGLTYLPYFHLCRELGARAVDGMIRGKVVDVKWTDGIPGAVDASRRPVSMAVNNPGSRVGNDSNYGFQAQAQASSTMMPLHPPSIQQQPQVSMGPSMGPSISGTGTGILSGSTTAVDFSSGSHHHHGAPPPPLPVPQTLTPLQPPPPVFTEEDEGSAVDGMVPMSEDEIAAQQQTFQNHQYATPVPEHHTTLQPPPPPFSPPPRHYGPIDIEYQEEEDLEDEEDEVIGPKLYPVSPIMRYAMREVIKEYEDDRSVSEYASLSDVEEY</sequence>
<feature type="region of interest" description="Disordered" evidence="2">
    <location>
        <begin position="686"/>
        <end position="743"/>
    </location>
</feature>
<dbReference type="PANTHER" id="PTHR37096">
    <property type="entry name" value="YALI0E33429P"/>
    <property type="match status" value="1"/>
</dbReference>
<dbReference type="PANTHER" id="PTHR37096:SF1">
    <property type="entry name" value="AAA+ ATPASE DOMAIN-CONTAINING PROTEIN"/>
    <property type="match status" value="1"/>
</dbReference>
<feature type="coiled-coil region" evidence="1">
    <location>
        <begin position="75"/>
        <end position="102"/>
    </location>
</feature>
<feature type="compositionally biased region" description="Low complexity" evidence="2">
    <location>
        <begin position="1"/>
        <end position="14"/>
    </location>
</feature>
<evidence type="ECO:0000313" key="3">
    <source>
        <dbReference type="EMBL" id="KAJ2930446.1"/>
    </source>
</evidence>
<keyword evidence="4" id="KW-1185">Reference proteome</keyword>
<gene>
    <name evidence="3" type="ORF">H1R20_g6646</name>
</gene>
<organism evidence="3 4">
    <name type="scientific">Candolleomyces eurysporus</name>
    <dbReference type="NCBI Taxonomy" id="2828524"/>
    <lineage>
        <taxon>Eukaryota</taxon>
        <taxon>Fungi</taxon>
        <taxon>Dikarya</taxon>
        <taxon>Basidiomycota</taxon>
        <taxon>Agaricomycotina</taxon>
        <taxon>Agaricomycetes</taxon>
        <taxon>Agaricomycetidae</taxon>
        <taxon>Agaricales</taxon>
        <taxon>Agaricineae</taxon>
        <taxon>Psathyrellaceae</taxon>
        <taxon>Candolleomyces</taxon>
    </lineage>
</organism>
<protein>
    <recommendedName>
        <fullName evidence="5">AAA+ ATPase domain-containing protein</fullName>
    </recommendedName>
</protein>
<dbReference type="SUPFAM" id="SSF52540">
    <property type="entry name" value="P-loop containing nucleoside triphosphate hydrolases"/>
    <property type="match status" value="1"/>
</dbReference>
<comment type="caution">
    <text evidence="3">The sequence shown here is derived from an EMBL/GenBank/DDBJ whole genome shotgun (WGS) entry which is preliminary data.</text>
</comment>
<dbReference type="OrthoDB" id="2150628at2759"/>
<dbReference type="AlphaFoldDB" id="A0A9W8J772"/>
<feature type="region of interest" description="Disordered" evidence="2">
    <location>
        <begin position="1"/>
        <end position="28"/>
    </location>
</feature>
<accession>A0A9W8J772</accession>
<dbReference type="EMBL" id="JANBPK010000840">
    <property type="protein sequence ID" value="KAJ2930446.1"/>
    <property type="molecule type" value="Genomic_DNA"/>
</dbReference>
<feature type="region of interest" description="Disordered" evidence="2">
    <location>
        <begin position="276"/>
        <end position="307"/>
    </location>
</feature>
<dbReference type="InterPro" id="IPR051667">
    <property type="entry name" value="Archaeal_ATPase_domain"/>
</dbReference>
<reference evidence="3" key="1">
    <citation type="submission" date="2022-06" db="EMBL/GenBank/DDBJ databases">
        <title>Genome Sequence of Candolleomyces eurysporus.</title>
        <authorList>
            <person name="Buettner E."/>
        </authorList>
    </citation>
    <scope>NUCLEOTIDE SEQUENCE</scope>
    <source>
        <strain evidence="3">VTCC 930004</strain>
    </source>
</reference>
<evidence type="ECO:0000256" key="2">
    <source>
        <dbReference type="SAM" id="MobiDB-lite"/>
    </source>
</evidence>
<feature type="non-terminal residue" evidence="3">
    <location>
        <position position="871"/>
    </location>
</feature>
<evidence type="ECO:0000256" key="1">
    <source>
        <dbReference type="SAM" id="Coils"/>
    </source>
</evidence>
<feature type="compositionally biased region" description="Low complexity" evidence="2">
    <location>
        <begin position="696"/>
        <end position="718"/>
    </location>
</feature>
<dbReference type="InterPro" id="IPR027417">
    <property type="entry name" value="P-loop_NTPase"/>
</dbReference>
<name>A0A9W8J772_9AGAR</name>